<evidence type="ECO:0000256" key="4">
    <source>
        <dbReference type="ARBA" id="ARBA00022989"/>
    </source>
</evidence>
<reference evidence="8" key="1">
    <citation type="submission" date="2018-05" db="EMBL/GenBank/DDBJ databases">
        <authorList>
            <person name="Lanie J.A."/>
            <person name="Ng W.-L."/>
            <person name="Kazmierczak K.M."/>
            <person name="Andrzejewski T.M."/>
            <person name="Davidsen T.M."/>
            <person name="Wayne K.J."/>
            <person name="Tettelin H."/>
            <person name="Glass J.I."/>
            <person name="Rusch D."/>
            <person name="Podicherti R."/>
            <person name="Tsui H.-C.T."/>
            <person name="Winkler M.E."/>
        </authorList>
    </citation>
    <scope>NUCLEOTIDE SEQUENCE</scope>
</reference>
<dbReference type="GO" id="GO:0036376">
    <property type="term" value="P:sodium ion export across plasma membrane"/>
    <property type="evidence" value="ECO:0007669"/>
    <property type="project" value="InterPro"/>
</dbReference>
<sequence length="83" mass="9155">MLWEGLKLMVAGMATVMLFLMLMIACIEWVKHLNRNSTTIEQQAQKSRRKSSTNPATQQATSVVPAEVLAAAITAFETDNKTS</sequence>
<dbReference type="AlphaFoldDB" id="A0A381U341"/>
<keyword evidence="3 7" id="KW-0812">Transmembrane</keyword>
<dbReference type="Pfam" id="PF04277">
    <property type="entry name" value="OAD_gamma"/>
    <property type="match status" value="1"/>
</dbReference>
<dbReference type="GO" id="GO:0015081">
    <property type="term" value="F:sodium ion transmembrane transporter activity"/>
    <property type="evidence" value="ECO:0007669"/>
    <property type="project" value="InterPro"/>
</dbReference>
<feature type="transmembrane region" description="Helical" evidence="7">
    <location>
        <begin position="6"/>
        <end position="27"/>
    </location>
</feature>
<dbReference type="GO" id="GO:0005886">
    <property type="term" value="C:plasma membrane"/>
    <property type="evidence" value="ECO:0007669"/>
    <property type="project" value="UniProtKB-SubCell"/>
</dbReference>
<keyword evidence="2" id="KW-1003">Cell membrane</keyword>
<evidence type="ECO:0000256" key="3">
    <source>
        <dbReference type="ARBA" id="ARBA00022692"/>
    </source>
</evidence>
<keyword evidence="5 7" id="KW-0472">Membrane</keyword>
<evidence type="ECO:0000313" key="8">
    <source>
        <dbReference type="EMBL" id="SVA22652.1"/>
    </source>
</evidence>
<evidence type="ECO:0000256" key="1">
    <source>
        <dbReference type="ARBA" id="ARBA00004236"/>
    </source>
</evidence>
<dbReference type="PROSITE" id="PS51257">
    <property type="entry name" value="PROKAR_LIPOPROTEIN"/>
    <property type="match status" value="1"/>
</dbReference>
<accession>A0A381U341</accession>
<dbReference type="InterPro" id="IPR005899">
    <property type="entry name" value="Na_pump_deCOase"/>
</dbReference>
<evidence type="ECO:0000256" key="2">
    <source>
        <dbReference type="ARBA" id="ARBA00022475"/>
    </source>
</evidence>
<protein>
    <recommendedName>
        <fullName evidence="9">Oxaloacetate decarboxylase gamma chain</fullName>
    </recommendedName>
</protein>
<feature type="region of interest" description="Disordered" evidence="6">
    <location>
        <begin position="39"/>
        <end position="61"/>
    </location>
</feature>
<gene>
    <name evidence="8" type="ORF">METZ01_LOCUS75506</name>
</gene>
<evidence type="ECO:0000256" key="6">
    <source>
        <dbReference type="SAM" id="MobiDB-lite"/>
    </source>
</evidence>
<dbReference type="NCBIfam" id="TIGR01195">
    <property type="entry name" value="oadG_fam"/>
    <property type="match status" value="1"/>
</dbReference>
<organism evidence="8">
    <name type="scientific">marine metagenome</name>
    <dbReference type="NCBI Taxonomy" id="408172"/>
    <lineage>
        <taxon>unclassified sequences</taxon>
        <taxon>metagenomes</taxon>
        <taxon>ecological metagenomes</taxon>
    </lineage>
</organism>
<evidence type="ECO:0000256" key="7">
    <source>
        <dbReference type="SAM" id="Phobius"/>
    </source>
</evidence>
<evidence type="ECO:0008006" key="9">
    <source>
        <dbReference type="Google" id="ProtNLM"/>
    </source>
</evidence>
<evidence type="ECO:0000256" key="5">
    <source>
        <dbReference type="ARBA" id="ARBA00023136"/>
    </source>
</evidence>
<proteinExistence type="predicted"/>
<dbReference type="EMBL" id="UINC01005647">
    <property type="protein sequence ID" value="SVA22652.1"/>
    <property type="molecule type" value="Genomic_DNA"/>
</dbReference>
<keyword evidence="4 7" id="KW-1133">Transmembrane helix</keyword>
<comment type="subcellular location">
    <subcellularLocation>
        <location evidence="1">Cell membrane</location>
    </subcellularLocation>
</comment>
<name>A0A381U341_9ZZZZ</name>
<feature type="compositionally biased region" description="Polar residues" evidence="6">
    <location>
        <begin position="52"/>
        <end position="61"/>
    </location>
</feature>